<evidence type="ECO:0000313" key="1">
    <source>
        <dbReference type="EMBL" id="CAD0196695.1"/>
    </source>
</evidence>
<proteinExistence type="predicted"/>
<organism evidence="1 2">
    <name type="scientific">Chrysodeixis includens</name>
    <name type="common">Soybean looper</name>
    <name type="synonym">Pseudoplusia includens</name>
    <dbReference type="NCBI Taxonomy" id="689277"/>
    <lineage>
        <taxon>Eukaryota</taxon>
        <taxon>Metazoa</taxon>
        <taxon>Ecdysozoa</taxon>
        <taxon>Arthropoda</taxon>
        <taxon>Hexapoda</taxon>
        <taxon>Insecta</taxon>
        <taxon>Pterygota</taxon>
        <taxon>Neoptera</taxon>
        <taxon>Endopterygota</taxon>
        <taxon>Lepidoptera</taxon>
        <taxon>Glossata</taxon>
        <taxon>Ditrysia</taxon>
        <taxon>Noctuoidea</taxon>
        <taxon>Noctuidae</taxon>
        <taxon>Plusiinae</taxon>
        <taxon>Chrysodeixis</taxon>
    </lineage>
</organism>
<accession>A0A9N8PZ03</accession>
<dbReference type="EMBL" id="LR824008">
    <property type="protein sequence ID" value="CAD0196695.1"/>
    <property type="molecule type" value="Genomic_DNA"/>
</dbReference>
<reference evidence="1" key="1">
    <citation type="submission" date="2021-12" db="EMBL/GenBank/DDBJ databases">
        <authorList>
            <person name="King R."/>
        </authorList>
    </citation>
    <scope>NUCLEOTIDE SEQUENCE</scope>
</reference>
<keyword evidence="2" id="KW-1185">Reference proteome</keyword>
<dbReference type="OrthoDB" id="7456517at2759"/>
<dbReference type="Proteomes" id="UP001154114">
    <property type="component" value="Chromosome 5"/>
</dbReference>
<dbReference type="AlphaFoldDB" id="A0A9N8PZ03"/>
<name>A0A9N8PZ03_CHRIL</name>
<protein>
    <submittedName>
        <fullName evidence="1">Uncharacterized protein</fullName>
    </submittedName>
</protein>
<sequence>MWRVSAGSRHWQHVRNRVIVEQVHGGGGAVVRRRGAGSAREAARNWSGARAGQSLAAAGSDAPPARLATQCTRCLAAASLRDRRPRPTTTLLLAPDTPDALAIIHYRTISRQTLLQFIQNFLNFDNNFNT</sequence>
<gene>
    <name evidence="1" type="ORF">CINC_LOCUS10983</name>
</gene>
<evidence type="ECO:0000313" key="2">
    <source>
        <dbReference type="Proteomes" id="UP001154114"/>
    </source>
</evidence>